<evidence type="ECO:0000256" key="4">
    <source>
        <dbReference type="ARBA" id="ARBA00022729"/>
    </source>
</evidence>
<comment type="subcellular location">
    <subcellularLocation>
        <location evidence="1">Secreted</location>
    </subcellularLocation>
</comment>
<dbReference type="Pfam" id="PF06083">
    <property type="entry name" value="IL17"/>
    <property type="match status" value="1"/>
</dbReference>
<feature type="signal peptide" evidence="5">
    <location>
        <begin position="1"/>
        <end position="17"/>
    </location>
</feature>
<evidence type="ECO:0000256" key="3">
    <source>
        <dbReference type="ARBA" id="ARBA00022525"/>
    </source>
</evidence>
<evidence type="ECO:0000256" key="5">
    <source>
        <dbReference type="SAM" id="SignalP"/>
    </source>
</evidence>
<reference evidence="6" key="1">
    <citation type="submission" date="2021-02" db="EMBL/GenBank/DDBJ databases">
        <authorList>
            <person name="Nowell W R."/>
        </authorList>
    </citation>
    <scope>NUCLEOTIDE SEQUENCE</scope>
    <source>
        <strain evidence="6">Ploen Becks lab</strain>
    </source>
</reference>
<dbReference type="AlphaFoldDB" id="A0A814HF72"/>
<sequence length="216" mass="24910">MKFFLVLISILVFVGEAKEKNIENYINDPSSFDIEKDLLEKFLKDFDEGYNILKKSTERIFPIQSGKTGDRFFKSLSTLYSEKIAQNLDKTILMQIEEYGNLNNNVITDSEVNGGRVVDISGNQVCSLDDQKTLIKSICPWHNELRFRPNMFPHRRTFAKCNCLNCLKFNGFDQLTTCEPIYTIMPALIKISTEWNFVMERVPTSCHCTVNLDSYG</sequence>
<dbReference type="Gene3D" id="2.10.90.10">
    <property type="entry name" value="Cystine-knot cytokines"/>
    <property type="match status" value="1"/>
</dbReference>
<dbReference type="EMBL" id="CAJNOC010004082">
    <property type="protein sequence ID" value="CAF1008939.1"/>
    <property type="molecule type" value="Genomic_DNA"/>
</dbReference>
<dbReference type="Proteomes" id="UP000663879">
    <property type="component" value="Unassembled WGS sequence"/>
</dbReference>
<name>A0A814HF72_9BILA</name>
<protein>
    <submittedName>
        <fullName evidence="6">Uncharacterized protein</fullName>
    </submittedName>
</protein>
<dbReference type="GO" id="GO:0005125">
    <property type="term" value="F:cytokine activity"/>
    <property type="evidence" value="ECO:0007669"/>
    <property type="project" value="InterPro"/>
</dbReference>
<keyword evidence="3" id="KW-0964">Secreted</keyword>
<evidence type="ECO:0000313" key="7">
    <source>
        <dbReference type="Proteomes" id="UP000663879"/>
    </source>
</evidence>
<dbReference type="SUPFAM" id="SSF57501">
    <property type="entry name" value="Cystine-knot cytokines"/>
    <property type="match status" value="1"/>
</dbReference>
<dbReference type="GO" id="GO:0005576">
    <property type="term" value="C:extracellular region"/>
    <property type="evidence" value="ECO:0007669"/>
    <property type="project" value="UniProtKB-SubCell"/>
</dbReference>
<feature type="chain" id="PRO_5032943961" evidence="5">
    <location>
        <begin position="18"/>
        <end position="216"/>
    </location>
</feature>
<dbReference type="OrthoDB" id="10173905at2759"/>
<evidence type="ECO:0000256" key="2">
    <source>
        <dbReference type="ARBA" id="ARBA00007236"/>
    </source>
</evidence>
<comment type="similarity">
    <text evidence="2">Belongs to the IL-17 family.</text>
</comment>
<comment type="caution">
    <text evidence="6">The sequence shown here is derived from an EMBL/GenBank/DDBJ whole genome shotgun (WGS) entry which is preliminary data.</text>
</comment>
<proteinExistence type="inferred from homology"/>
<accession>A0A814HF72</accession>
<evidence type="ECO:0000256" key="1">
    <source>
        <dbReference type="ARBA" id="ARBA00004613"/>
    </source>
</evidence>
<dbReference type="InterPro" id="IPR029034">
    <property type="entry name" value="Cystine-knot_cytokine"/>
</dbReference>
<organism evidence="6 7">
    <name type="scientific">Brachionus calyciflorus</name>
    <dbReference type="NCBI Taxonomy" id="104777"/>
    <lineage>
        <taxon>Eukaryota</taxon>
        <taxon>Metazoa</taxon>
        <taxon>Spiralia</taxon>
        <taxon>Gnathifera</taxon>
        <taxon>Rotifera</taxon>
        <taxon>Eurotatoria</taxon>
        <taxon>Monogononta</taxon>
        <taxon>Pseudotrocha</taxon>
        <taxon>Ploima</taxon>
        <taxon>Brachionidae</taxon>
        <taxon>Brachionus</taxon>
    </lineage>
</organism>
<gene>
    <name evidence="6" type="ORF">OXX778_LOCUS16795</name>
</gene>
<evidence type="ECO:0000313" key="6">
    <source>
        <dbReference type="EMBL" id="CAF1008939.1"/>
    </source>
</evidence>
<keyword evidence="7" id="KW-1185">Reference proteome</keyword>
<dbReference type="InterPro" id="IPR010345">
    <property type="entry name" value="IL-17_fam"/>
</dbReference>
<keyword evidence="4 5" id="KW-0732">Signal</keyword>